<accession>A0ABW3HYV7</accession>
<dbReference type="Proteomes" id="UP001596997">
    <property type="component" value="Unassembled WGS sequence"/>
</dbReference>
<evidence type="ECO:0000256" key="1">
    <source>
        <dbReference type="SAM" id="Phobius"/>
    </source>
</evidence>
<comment type="caution">
    <text evidence="2">The sequence shown here is derived from an EMBL/GenBank/DDBJ whole genome shotgun (WGS) entry which is preliminary data.</text>
</comment>
<reference evidence="3" key="1">
    <citation type="journal article" date="2019" name="Int. J. Syst. Evol. Microbiol.">
        <title>The Global Catalogue of Microorganisms (GCM) 10K type strain sequencing project: providing services to taxonomists for standard genome sequencing and annotation.</title>
        <authorList>
            <consortium name="The Broad Institute Genomics Platform"/>
            <consortium name="The Broad Institute Genome Sequencing Center for Infectious Disease"/>
            <person name="Wu L."/>
            <person name="Ma J."/>
        </authorList>
    </citation>
    <scope>NUCLEOTIDE SEQUENCE [LARGE SCALE GENOMIC DNA]</scope>
    <source>
        <strain evidence="3">CCUG 62114</strain>
    </source>
</reference>
<protein>
    <submittedName>
        <fullName evidence="2">Uncharacterized protein</fullName>
    </submittedName>
</protein>
<feature type="transmembrane region" description="Helical" evidence="1">
    <location>
        <begin position="7"/>
        <end position="32"/>
    </location>
</feature>
<dbReference type="SUPFAM" id="SSF55166">
    <property type="entry name" value="Hedgehog/DD-peptidase"/>
    <property type="match status" value="1"/>
</dbReference>
<dbReference type="Gene3D" id="3.30.1380.10">
    <property type="match status" value="1"/>
</dbReference>
<name>A0ABW3HYV7_9FLAO</name>
<feature type="transmembrane region" description="Helical" evidence="1">
    <location>
        <begin position="44"/>
        <end position="66"/>
    </location>
</feature>
<keyword evidence="1" id="KW-1133">Transmembrane helix</keyword>
<dbReference type="EMBL" id="JBHTJM010000002">
    <property type="protein sequence ID" value="MFD0962760.1"/>
    <property type="molecule type" value="Genomic_DNA"/>
</dbReference>
<keyword evidence="1" id="KW-0472">Membrane</keyword>
<keyword evidence="3" id="KW-1185">Reference proteome</keyword>
<dbReference type="InterPro" id="IPR009045">
    <property type="entry name" value="Zn_M74/Hedgehog-like"/>
</dbReference>
<keyword evidence="1" id="KW-0812">Transmembrane</keyword>
<evidence type="ECO:0000313" key="2">
    <source>
        <dbReference type="EMBL" id="MFD0962760.1"/>
    </source>
</evidence>
<organism evidence="2 3">
    <name type="scientific">Pseudofulvibacter geojedonensis</name>
    <dbReference type="NCBI Taxonomy" id="1123758"/>
    <lineage>
        <taxon>Bacteria</taxon>
        <taxon>Pseudomonadati</taxon>
        <taxon>Bacteroidota</taxon>
        <taxon>Flavobacteriia</taxon>
        <taxon>Flavobacteriales</taxon>
        <taxon>Flavobacteriaceae</taxon>
        <taxon>Pseudofulvibacter</taxon>
    </lineage>
</organism>
<dbReference type="RefSeq" id="WP_377712750.1">
    <property type="nucleotide sequence ID" value="NZ_JBHTJM010000002.1"/>
</dbReference>
<evidence type="ECO:0000313" key="3">
    <source>
        <dbReference type="Proteomes" id="UP001596997"/>
    </source>
</evidence>
<proteinExistence type="predicted"/>
<gene>
    <name evidence="2" type="ORF">ACFQ1O_01935</name>
</gene>
<sequence length="263" mass="30737">MKRVLKHFFLFILLTLLTQVGGIVYILNLIVLHKLKLNFKFKKITSFLVLYILFTFIIVPITAPLFGREPIIHSKKIQPVNYFTVIFNRNYVKPKINSLLLNVEKELAHTNIHINYLDANFPFINAFPLLPHLSHNDGKKLDISFVYEDSKGVISSKQKSFSGYGVFEKPTKNELNQTEYCKAKGYIQYDFTKYLKLGHINKHLKFSKKGTKKLVKAIIDNQNIEKVFIEPHIKQRLQINSSKIRYHGCKAVRHDDHIHIQMK</sequence>